<dbReference type="GO" id="GO:0046872">
    <property type="term" value="F:metal ion binding"/>
    <property type="evidence" value="ECO:0007669"/>
    <property type="project" value="UniProtKB-KW"/>
</dbReference>
<evidence type="ECO:0000313" key="11">
    <source>
        <dbReference type="Proteomes" id="UP000009170"/>
    </source>
</evidence>
<accession>A0A454XQ11</accession>
<dbReference type="EMBL" id="CAID01000002">
    <property type="protein sequence ID" value="CAL52470.1"/>
    <property type="molecule type" value="Genomic_DNA"/>
</dbReference>
<dbReference type="GO" id="GO:0004660">
    <property type="term" value="F:protein farnesyltransferase activity"/>
    <property type="evidence" value="ECO:0007669"/>
    <property type="project" value="TreeGrafter"/>
</dbReference>
<keyword evidence="6" id="KW-0677">Repeat</keyword>
<evidence type="ECO:0000256" key="7">
    <source>
        <dbReference type="ARBA" id="ARBA00022833"/>
    </source>
</evidence>
<dbReference type="PANTHER" id="PTHR11774">
    <property type="entry name" value="GERANYLGERANYL TRANSFERASE TYPE BETA SUBUNIT"/>
    <property type="match status" value="1"/>
</dbReference>
<dbReference type="InterPro" id="IPR001330">
    <property type="entry name" value="Prenyltrans"/>
</dbReference>
<organism evidence="9 11">
    <name type="scientific">Ostreococcus tauri</name>
    <name type="common">Marine green alga</name>
    <dbReference type="NCBI Taxonomy" id="70448"/>
    <lineage>
        <taxon>Eukaryota</taxon>
        <taxon>Viridiplantae</taxon>
        <taxon>Chlorophyta</taxon>
        <taxon>Mamiellophyceae</taxon>
        <taxon>Mamiellales</taxon>
        <taxon>Bathycoccaceae</taxon>
        <taxon>Ostreococcus</taxon>
    </lineage>
</organism>
<accession>Q01DY3</accession>
<keyword evidence="4 10" id="KW-0808">Transferase</keyword>
<evidence type="ECO:0000256" key="2">
    <source>
        <dbReference type="ARBA" id="ARBA00010497"/>
    </source>
</evidence>
<dbReference type="Proteomes" id="UP000009170">
    <property type="component" value="Unassembled WGS sequence"/>
</dbReference>
<evidence type="ECO:0000256" key="1">
    <source>
        <dbReference type="ARBA" id="ARBA00001947"/>
    </source>
</evidence>
<dbReference type="InParanoid" id="Q01DY3"/>
<reference evidence="10" key="3">
    <citation type="submission" date="2017-04" db="EMBL/GenBank/DDBJ databases">
        <title>Population genomics of picophytoplankton unveils novel chromosome hypervariability.</title>
        <authorList>
            <consortium name="DOE Joint Genome Institute"/>
            <person name="Blanc-Mathieu R."/>
            <person name="Krasovec M."/>
            <person name="Hebrard M."/>
            <person name="Yau S."/>
            <person name="Desgranges E."/>
            <person name="Martin J."/>
            <person name="Schackwitz W."/>
            <person name="Kuo A."/>
            <person name="Salin G."/>
            <person name="Donnadieu C."/>
            <person name="Desdevises Y."/>
            <person name="Sanchez-Ferandin S."/>
            <person name="Moreau H."/>
            <person name="Rivals E."/>
            <person name="Grigoriev I.V."/>
            <person name="Grimsley N."/>
            <person name="Eyre-Walker A."/>
            <person name="Piganeau G."/>
        </authorList>
    </citation>
    <scope>NUCLEOTIDE SEQUENCE [LARGE SCALE GENOMIC DNA]</scope>
    <source>
        <strain evidence="10">RCC 1115</strain>
    </source>
</reference>
<protein>
    <submittedName>
        <fullName evidence="9">Prenyltransferase/squalene oxidase</fullName>
    </submittedName>
    <submittedName>
        <fullName evidence="10">Putative farnesyltransferase beta subunit</fullName>
    </submittedName>
</protein>
<dbReference type="GO" id="GO:0005965">
    <property type="term" value="C:protein farnesyltransferase complex"/>
    <property type="evidence" value="ECO:0007669"/>
    <property type="project" value="TreeGrafter"/>
</dbReference>
<dbReference type="EMBL" id="KZ155839">
    <property type="protein sequence ID" value="OUS42205.1"/>
    <property type="molecule type" value="Genomic_DNA"/>
</dbReference>
<reference evidence="9 11" key="1">
    <citation type="journal article" date="2006" name="Proc. Natl. Acad. Sci. U.S.A.">
        <title>Genome analysis of the smallest free-living eukaryote Ostreococcus tauri unveils many unique features.</title>
        <authorList>
            <person name="Derelle E."/>
            <person name="Ferraz C."/>
            <person name="Rombauts S."/>
            <person name="Rouze P."/>
            <person name="Worden A.Z."/>
            <person name="Robbens S."/>
            <person name="Partensky F."/>
            <person name="Degroeve S."/>
            <person name="Echeynie S."/>
            <person name="Cooke R."/>
            <person name="Saeys Y."/>
            <person name="Wuyts J."/>
            <person name="Jabbari K."/>
            <person name="Bowler C."/>
            <person name="Panaud O."/>
            <person name="Piegu B."/>
            <person name="Ball S.G."/>
            <person name="Ral J.-P."/>
            <person name="Bouget F.-Y."/>
            <person name="Piganeau G."/>
            <person name="De Baets B."/>
            <person name="Picard A."/>
            <person name="Delseny M."/>
            <person name="Demaille J."/>
            <person name="Van de Peer Y."/>
            <person name="Moreau H."/>
        </authorList>
    </citation>
    <scope>NUCLEOTIDE SEQUENCE [LARGE SCALE GENOMIC DNA]</scope>
    <source>
        <strain evidence="9 11">OTTH0595</strain>
    </source>
</reference>
<dbReference type="AlphaFoldDB" id="Q01DY3"/>
<dbReference type="Gene3D" id="1.50.10.20">
    <property type="match status" value="1"/>
</dbReference>
<dbReference type="FunCoup" id="Q01DY3">
    <property type="interactions" value="1759"/>
</dbReference>
<comment type="similarity">
    <text evidence="2">Belongs to the protein prenyltransferase subunit beta family.</text>
</comment>
<proteinExistence type="inferred from homology"/>
<evidence type="ECO:0000256" key="5">
    <source>
        <dbReference type="ARBA" id="ARBA00022723"/>
    </source>
</evidence>
<dbReference type="InterPro" id="IPR008930">
    <property type="entry name" value="Terpenoid_cyclase/PrenylTrfase"/>
</dbReference>
<dbReference type="PANTHER" id="PTHR11774:SF6">
    <property type="entry name" value="PROTEIN FARNESYLTRANSFERASE SUBUNIT BETA"/>
    <property type="match status" value="1"/>
</dbReference>
<keyword evidence="7" id="KW-0862">Zinc</keyword>
<dbReference type="Pfam" id="PF00432">
    <property type="entry name" value="Prenyltrans"/>
    <property type="match status" value="1"/>
</dbReference>
<dbReference type="STRING" id="70448.Q01DY3"/>
<reference evidence="9" key="2">
    <citation type="journal article" date="2014" name="BMC Genomics">
        <title>An improved genome of the model marine alga Ostreococcus tauri unfolds by assessing Illumina de novo assemblies.</title>
        <authorList>
            <person name="Blanc-Mathieu R."/>
            <person name="Verhelst B."/>
            <person name="Derelle E."/>
            <person name="Rombauts S."/>
            <person name="Bouget F.Y."/>
            <person name="Carre I."/>
            <person name="Chateau A."/>
            <person name="Eyre-Walker A."/>
            <person name="Grimsley N."/>
            <person name="Moreau H."/>
            <person name="Piegu B."/>
            <person name="Rivals E."/>
            <person name="Schackwitz W."/>
            <person name="Van de Peer Y."/>
            <person name="Piganeau G."/>
        </authorList>
    </citation>
    <scope>NUCLEOTIDE SEQUENCE</scope>
    <source>
        <strain evidence="9">RCC4221</strain>
    </source>
</reference>
<keyword evidence="5" id="KW-0479">Metal-binding</keyword>
<evidence type="ECO:0000313" key="9">
    <source>
        <dbReference type="EMBL" id="CAL52470.1"/>
    </source>
</evidence>
<sequence>MPSTSASAIEDLAATARELHRDAFARNGSAEPLRGDAHAEYLRGGLGALPQVFVSLDASRAWMAYWCVHGLAVLGRVLDDEVRTRVVGFLDACVDARRGGFGGGPGQMGHLATTYAATAALVTIGGDDAREVIARADVKRFLMSLKEKETGGFRVHEGGEADARGCYAAMASAHMCGCLDNDVRSGVGAYVSRCQTYEGGIGGEPGGEAHGGYTYCGLAACALAGDFGTLDLENLERWLVNRQGEIEGGFSGRTNKLVDGCYSFWQGGCFPLLRRANDVMLLQFMERSKMTVGGRTVVGSDDLGLEARVLGACAATMFTSGAFESSSTPAAFSSGALQGWILDCCQSDNGAGGLRDKPGTGRDHYHTCYCLSGLSLAQHHGRCGLVEVVGPAESNALVEIEPLVNVVKHKYETWMRALT</sequence>
<comment type="cofactor">
    <cofactor evidence="1">
        <name>Zn(2+)</name>
        <dbReference type="ChEBI" id="CHEBI:29105"/>
    </cofactor>
</comment>
<evidence type="ECO:0000259" key="8">
    <source>
        <dbReference type="Pfam" id="PF00432"/>
    </source>
</evidence>
<dbReference type="RefSeq" id="XP_003075198.1">
    <property type="nucleotide sequence ID" value="XM_003075150.1"/>
</dbReference>
<dbReference type="OMA" id="MLYWIAN"/>
<dbReference type="OrthoDB" id="10261146at2759"/>
<dbReference type="SUPFAM" id="SSF48239">
    <property type="entry name" value="Terpenoid cyclases/Protein prenyltransferases"/>
    <property type="match status" value="1"/>
</dbReference>
<accession>A0A1Y5I545</accession>
<dbReference type="GeneID" id="9832541"/>
<evidence type="ECO:0000256" key="6">
    <source>
        <dbReference type="ARBA" id="ARBA00022737"/>
    </source>
</evidence>
<dbReference type="InterPro" id="IPR045089">
    <property type="entry name" value="PGGT1B-like"/>
</dbReference>
<gene>
    <name evidence="10" type="ORF">BE221DRAFT_3518</name>
    <name evidence="9" type="ORF">OT_ostta02g03570</name>
</gene>
<dbReference type="Proteomes" id="UP000195557">
    <property type="component" value="Unassembled WGS sequence"/>
</dbReference>
<evidence type="ECO:0000256" key="3">
    <source>
        <dbReference type="ARBA" id="ARBA00022602"/>
    </source>
</evidence>
<keyword evidence="3" id="KW-0637">Prenyltransferase</keyword>
<name>Q01DY3_OSTTA</name>
<dbReference type="KEGG" id="ota:OT_ostta02g03570"/>
<feature type="domain" description="Prenyltransferase alpha-alpha toroid" evidence="8">
    <location>
        <begin position="34"/>
        <end position="406"/>
    </location>
</feature>
<evidence type="ECO:0000256" key="4">
    <source>
        <dbReference type="ARBA" id="ARBA00022679"/>
    </source>
</evidence>
<keyword evidence="11" id="KW-1185">Reference proteome</keyword>
<evidence type="ECO:0000313" key="10">
    <source>
        <dbReference type="EMBL" id="OUS42205.1"/>
    </source>
</evidence>